<feature type="domain" description="Kinetochore protein Ndc80 CH" evidence="12">
    <location>
        <begin position="121"/>
        <end position="236"/>
    </location>
</feature>
<dbReference type="InterPro" id="IPR055260">
    <property type="entry name" value="Ndc80_CH"/>
</dbReference>
<feature type="compositionally biased region" description="Basic residues" evidence="11">
    <location>
        <begin position="59"/>
        <end position="68"/>
    </location>
</feature>
<feature type="region of interest" description="Disordered" evidence="11">
    <location>
        <begin position="1"/>
        <end position="112"/>
    </location>
</feature>
<keyword evidence="14" id="KW-1185">Reference proteome</keyword>
<dbReference type="InterPro" id="IPR005550">
    <property type="entry name" value="Kinetochore_Ndc80"/>
</dbReference>
<evidence type="ECO:0000256" key="5">
    <source>
        <dbReference type="ARBA" id="ARBA00022838"/>
    </source>
</evidence>
<comment type="subunit">
    <text evidence="10">Component of the NDC80 complex.</text>
</comment>
<dbReference type="STRING" id="151549.A0A4C1TB08"/>
<feature type="compositionally biased region" description="Low complexity" evidence="11">
    <location>
        <begin position="41"/>
        <end position="55"/>
    </location>
</feature>
<evidence type="ECO:0000256" key="6">
    <source>
        <dbReference type="ARBA" id="ARBA00023054"/>
    </source>
</evidence>
<keyword evidence="4 10" id="KW-0498">Mitosis</keyword>
<evidence type="ECO:0000259" key="12">
    <source>
        <dbReference type="Pfam" id="PF03801"/>
    </source>
</evidence>
<evidence type="ECO:0000256" key="7">
    <source>
        <dbReference type="ARBA" id="ARBA00023242"/>
    </source>
</evidence>
<sequence length="649" mass="73530">MSNKKCSEEPFSLIPAADDYASRVESKPSLLPRPRRTGSIEARSSSAEARSRAPLLRPPHPHANRRSRSQQGDGERRTGVAPAATPLRSATSSLRYTSTPKRTPSEERKGWQASLERALACVTVRDTRPLQNQAWQRAQASRIQDALAARSPDGNVVALVRPLTIQRFVEMTGVLLSALMRDHRLTTDNYVARLPHLSKRLLYPGAMTKSWLSTVNTLHTFPQALAFLAYLVDIVARVEVPVDDDWLYAEKDNLARLQRDYFRECWIRFQEPEPQYDDLIEEYVHQLKLTLGDNDEKIAELRAATEQYRVRLDDELEAAARADEARRAAMRADLQAALRAERTARVATRASIDEHRTRLRSLHDALRAADVKIESATAESLQLRQELQAQPMSVAERTRLLEEVDYANRVIDSQRALADQVGKMVIAKENDLALWQKKALDACIEYKQGLIHLSADPRHADLAALAIDEKELMGADCAREVGAALDTLKRKHTALGEALADLERERRHCVRRRAATLEETRTALDEARSTLQRERLSDEAERARDAADATEWNQERRRLTETVEALRAARADCAYPHDQLAHWEAQDREWRSRLADLRCRVVTRRAEATDALRPAREARARMVLDAIRSLHARLDELTLRGEVGVSSSR</sequence>
<evidence type="ECO:0000256" key="9">
    <source>
        <dbReference type="ARBA" id="ARBA00023328"/>
    </source>
</evidence>
<evidence type="ECO:0000256" key="4">
    <source>
        <dbReference type="ARBA" id="ARBA00022776"/>
    </source>
</evidence>
<evidence type="ECO:0000256" key="11">
    <source>
        <dbReference type="SAM" id="MobiDB-lite"/>
    </source>
</evidence>
<protein>
    <recommendedName>
        <fullName evidence="10">Kinetochore protein NDC80</fullName>
    </recommendedName>
</protein>
<comment type="function">
    <text evidence="10">Acts as a component of the essential kinetochore-associated NDC80 complex, which is required for chromosome segregation and spindle checkpoint activity.</text>
</comment>
<name>A0A4C1TB08_EUMVA</name>
<dbReference type="GO" id="GO:0031262">
    <property type="term" value="C:Ndc80 complex"/>
    <property type="evidence" value="ECO:0007669"/>
    <property type="project" value="UniProtKB-UniRule"/>
</dbReference>
<evidence type="ECO:0000256" key="1">
    <source>
        <dbReference type="ARBA" id="ARBA00007050"/>
    </source>
</evidence>
<dbReference type="Proteomes" id="UP000299102">
    <property type="component" value="Unassembled WGS sequence"/>
</dbReference>
<dbReference type="GO" id="GO:0051301">
    <property type="term" value="P:cell division"/>
    <property type="evidence" value="ECO:0007669"/>
    <property type="project" value="UniProtKB-UniRule"/>
</dbReference>
<gene>
    <name evidence="13" type="primary">ndc80</name>
    <name evidence="13" type="ORF">EVAR_77807_1</name>
</gene>
<evidence type="ECO:0000256" key="3">
    <source>
        <dbReference type="ARBA" id="ARBA00022618"/>
    </source>
</evidence>
<keyword evidence="6" id="KW-0175">Coiled coil</keyword>
<accession>A0A4C1TB08</accession>
<reference evidence="13 14" key="1">
    <citation type="journal article" date="2019" name="Commun. Biol.">
        <title>The bagworm genome reveals a unique fibroin gene that provides high tensile strength.</title>
        <authorList>
            <person name="Kono N."/>
            <person name="Nakamura H."/>
            <person name="Ohtoshi R."/>
            <person name="Tomita M."/>
            <person name="Numata K."/>
            <person name="Arakawa K."/>
        </authorList>
    </citation>
    <scope>NUCLEOTIDE SEQUENCE [LARGE SCALE GENOMIC DNA]</scope>
</reference>
<dbReference type="PANTHER" id="PTHR10643">
    <property type="entry name" value="KINETOCHORE PROTEIN NDC80"/>
    <property type="match status" value="1"/>
</dbReference>
<dbReference type="InterPro" id="IPR038273">
    <property type="entry name" value="Ndc80_sf"/>
</dbReference>
<comment type="similarity">
    <text evidence="1 10">Belongs to the NDC80/HEC1 family.</text>
</comment>
<dbReference type="GO" id="GO:0051315">
    <property type="term" value="P:attachment of mitotic spindle microtubules to kinetochore"/>
    <property type="evidence" value="ECO:0007669"/>
    <property type="project" value="UniProtKB-UniRule"/>
</dbReference>
<dbReference type="Pfam" id="PF03801">
    <property type="entry name" value="Ndc80_HEC"/>
    <property type="match status" value="1"/>
</dbReference>
<dbReference type="EMBL" id="BGZK01000047">
    <property type="protein sequence ID" value="GBP11689.1"/>
    <property type="molecule type" value="Genomic_DNA"/>
</dbReference>
<keyword evidence="3 10" id="KW-0132">Cell division</keyword>
<keyword evidence="5 10" id="KW-0995">Kinetochore</keyword>
<keyword evidence="8 10" id="KW-0131">Cell cycle</keyword>
<keyword evidence="7 10" id="KW-0539">Nucleus</keyword>
<dbReference type="Gene3D" id="1.10.418.30">
    <property type="entry name" value="Ncd80 complex, Ncd80 subunit"/>
    <property type="match status" value="1"/>
</dbReference>
<comment type="subcellular location">
    <subcellularLocation>
        <location evidence="10">Chromosome</location>
        <location evidence="10">Centromere</location>
        <location evidence="10">Kinetochore</location>
    </subcellularLocation>
    <subcellularLocation>
        <location evidence="10">Nucleus</location>
    </subcellularLocation>
</comment>
<evidence type="ECO:0000313" key="13">
    <source>
        <dbReference type="EMBL" id="GBP11689.1"/>
    </source>
</evidence>
<feature type="region of interest" description="Disordered" evidence="11">
    <location>
        <begin position="526"/>
        <end position="553"/>
    </location>
</feature>
<keyword evidence="2 10" id="KW-0158">Chromosome</keyword>
<evidence type="ECO:0000256" key="10">
    <source>
        <dbReference type="RuleBase" id="RU368072"/>
    </source>
</evidence>
<evidence type="ECO:0000256" key="2">
    <source>
        <dbReference type="ARBA" id="ARBA00022454"/>
    </source>
</evidence>
<evidence type="ECO:0000256" key="8">
    <source>
        <dbReference type="ARBA" id="ARBA00023306"/>
    </source>
</evidence>
<dbReference type="PANTHER" id="PTHR10643:SF2">
    <property type="entry name" value="KINETOCHORE PROTEIN NDC80 HOMOLOG"/>
    <property type="match status" value="1"/>
</dbReference>
<dbReference type="GO" id="GO:0005634">
    <property type="term" value="C:nucleus"/>
    <property type="evidence" value="ECO:0007669"/>
    <property type="project" value="UniProtKB-SubCell"/>
</dbReference>
<proteinExistence type="inferred from homology"/>
<dbReference type="AlphaFoldDB" id="A0A4C1TB08"/>
<dbReference type="OrthoDB" id="7459479at2759"/>
<feature type="compositionally biased region" description="Polar residues" evidence="11">
    <location>
        <begin position="88"/>
        <end position="102"/>
    </location>
</feature>
<keyword evidence="9 10" id="KW-0137">Centromere</keyword>
<evidence type="ECO:0000313" key="14">
    <source>
        <dbReference type="Proteomes" id="UP000299102"/>
    </source>
</evidence>
<organism evidence="13 14">
    <name type="scientific">Eumeta variegata</name>
    <name type="common">Bagworm moth</name>
    <name type="synonym">Eumeta japonica</name>
    <dbReference type="NCBI Taxonomy" id="151549"/>
    <lineage>
        <taxon>Eukaryota</taxon>
        <taxon>Metazoa</taxon>
        <taxon>Ecdysozoa</taxon>
        <taxon>Arthropoda</taxon>
        <taxon>Hexapoda</taxon>
        <taxon>Insecta</taxon>
        <taxon>Pterygota</taxon>
        <taxon>Neoptera</taxon>
        <taxon>Endopterygota</taxon>
        <taxon>Lepidoptera</taxon>
        <taxon>Glossata</taxon>
        <taxon>Ditrysia</taxon>
        <taxon>Tineoidea</taxon>
        <taxon>Psychidae</taxon>
        <taxon>Oiketicinae</taxon>
        <taxon>Eumeta</taxon>
    </lineage>
</organism>
<comment type="caution">
    <text evidence="13">The sequence shown here is derived from an EMBL/GenBank/DDBJ whole genome shotgun (WGS) entry which is preliminary data.</text>
</comment>